<dbReference type="KEGG" id="bstg:WT74_25500"/>
<dbReference type="Pfam" id="PF00534">
    <property type="entry name" value="Glycos_transf_1"/>
    <property type="match status" value="1"/>
</dbReference>
<reference evidence="1 2" key="1">
    <citation type="submission" date="2015-11" db="EMBL/GenBank/DDBJ databases">
        <title>Expanding the genomic diversity of Burkholderia species for the development of highly accurate diagnostics.</title>
        <authorList>
            <person name="Sahl J."/>
            <person name="Keim P."/>
            <person name="Wagner D."/>
        </authorList>
    </citation>
    <scope>NUCLEOTIDE SEQUENCE [LARGE SCALE GENOMIC DNA]</scope>
    <source>
        <strain evidence="1 2">MSMB1960WGS</strain>
    </source>
</reference>
<organism evidence="1">
    <name type="scientific">Burkholderia stagnalis</name>
    <dbReference type="NCBI Taxonomy" id="1503054"/>
    <lineage>
        <taxon>Bacteria</taxon>
        <taxon>Pseudomonadati</taxon>
        <taxon>Pseudomonadota</taxon>
        <taxon>Betaproteobacteria</taxon>
        <taxon>Burkholderiales</taxon>
        <taxon>Burkholderiaceae</taxon>
        <taxon>Burkholderia</taxon>
        <taxon>Burkholderia cepacia complex</taxon>
    </lineage>
</organism>
<dbReference type="EMBL" id="LPHB01000056">
    <property type="protein sequence ID" value="KWA59017.1"/>
    <property type="molecule type" value="Genomic_DNA"/>
</dbReference>
<dbReference type="Gene3D" id="3.40.50.2000">
    <property type="entry name" value="Glycogen Phosphorylase B"/>
    <property type="match status" value="2"/>
</dbReference>
<evidence type="ECO:0000313" key="2">
    <source>
        <dbReference type="Proteomes" id="UP000068603"/>
    </source>
</evidence>
<dbReference type="GO" id="GO:0009103">
    <property type="term" value="P:lipopolysaccharide biosynthetic process"/>
    <property type="evidence" value="ECO:0007669"/>
    <property type="project" value="TreeGrafter"/>
</dbReference>
<dbReference type="PANTHER" id="PTHR46401:SF2">
    <property type="entry name" value="GLYCOSYLTRANSFERASE WBBK-RELATED"/>
    <property type="match status" value="1"/>
</dbReference>
<name>A0A108A050_9BURK</name>
<dbReference type="GO" id="GO:0016757">
    <property type="term" value="F:glycosyltransferase activity"/>
    <property type="evidence" value="ECO:0007669"/>
    <property type="project" value="InterPro"/>
</dbReference>
<dbReference type="SUPFAM" id="SSF53756">
    <property type="entry name" value="UDP-Glycosyltransferase/glycogen phosphorylase"/>
    <property type="match status" value="1"/>
</dbReference>
<dbReference type="PANTHER" id="PTHR46401">
    <property type="entry name" value="GLYCOSYLTRANSFERASE WBBK-RELATED"/>
    <property type="match status" value="1"/>
</dbReference>
<dbReference type="Proteomes" id="UP000068603">
    <property type="component" value="Unassembled WGS sequence"/>
</dbReference>
<dbReference type="STRING" id="1503054.WT74_25500"/>
<protein>
    <submittedName>
        <fullName evidence="1">Glycosyl transferase family 1</fullName>
    </submittedName>
</protein>
<comment type="caution">
    <text evidence="1">The sequence shown here is derived from an EMBL/GenBank/DDBJ whole genome shotgun (WGS) entry which is preliminary data.</text>
</comment>
<dbReference type="AlphaFoldDB" id="A0A108A050"/>
<gene>
    <name evidence="1" type="ORF">WT44_23095</name>
</gene>
<dbReference type="RefSeq" id="WP_059910763.1">
    <property type="nucleotide sequence ID" value="NZ_CP013461.1"/>
</dbReference>
<sequence length="388" mass="41727">MSTSIREREGAHDAYAPREVVASARTTHGRALAINGKFASQRMTGVQRVAYELTAELARIAGAADAPPVVVQPAHDPAALPAQARRQVAPGLRGVLWEQWTLPRATCGRTLLSLCNVGPLLKREQVLLIHDAAVFDLPAGYSLAFRVWYRLAFAILKRRARHIVTVSHFSRARIAARLRMPPARVSVVPGAVDHIDRIDADPRVLSRLRLERDGYVLFVGSLAPGKNLGRALEAIALLRRSHPAMRFVIAGSANAKIFGEAAAGPRADDPRVTWAGYVTDGELKALYEAAGCFVFPSLYEGFGLPPLEAMRSGCPVIVSHEGALPEVCGGAALFCDAYDAADIAATIARVMDDAALRERLRAQGVAHAGRFSWQASAQALLGVVRGSE</sequence>
<accession>A0A108A050</accession>
<dbReference type="InterPro" id="IPR001296">
    <property type="entry name" value="Glyco_trans_1"/>
</dbReference>
<dbReference type="CDD" id="cd03809">
    <property type="entry name" value="GT4_MtfB-like"/>
    <property type="match status" value="1"/>
</dbReference>
<evidence type="ECO:0000313" key="1">
    <source>
        <dbReference type="EMBL" id="KWA59017.1"/>
    </source>
</evidence>
<proteinExistence type="predicted"/>
<dbReference type="GeneID" id="93056234"/>
<keyword evidence="1" id="KW-0808">Transferase</keyword>